<dbReference type="Gene3D" id="3.40.50.300">
    <property type="entry name" value="P-loop containing nucleotide triphosphate hydrolases"/>
    <property type="match status" value="1"/>
</dbReference>
<dbReference type="SMART" id="SM00356">
    <property type="entry name" value="ZnF_C3H1"/>
    <property type="match status" value="1"/>
</dbReference>
<keyword evidence="4 6" id="KW-0862">Zinc</keyword>
<dbReference type="EMBL" id="OZ037946">
    <property type="protein sequence ID" value="CAL1705740.1"/>
    <property type="molecule type" value="Genomic_DNA"/>
</dbReference>
<feature type="compositionally biased region" description="Polar residues" evidence="7">
    <location>
        <begin position="595"/>
        <end position="614"/>
    </location>
</feature>
<dbReference type="InterPro" id="IPR036770">
    <property type="entry name" value="Ankyrin_rpt-contain_sf"/>
</dbReference>
<feature type="compositionally biased region" description="Polar residues" evidence="7">
    <location>
        <begin position="485"/>
        <end position="499"/>
    </location>
</feature>
<dbReference type="Gene3D" id="2.30.30.1190">
    <property type="match status" value="1"/>
</dbReference>
<name>A0ABP1DCZ0_9APHY</name>
<keyword evidence="3 6" id="KW-0863">Zinc-finger</keyword>
<dbReference type="PROSITE" id="PS50103">
    <property type="entry name" value="ZF_C3H1"/>
    <property type="match status" value="1"/>
</dbReference>
<dbReference type="SUPFAM" id="SSF90229">
    <property type="entry name" value="CCCH zinc finger"/>
    <property type="match status" value="1"/>
</dbReference>
<reference evidence="10" key="1">
    <citation type="submission" date="2024-04" db="EMBL/GenBank/DDBJ databases">
        <authorList>
            <person name="Shaw F."/>
            <person name="Minotto A."/>
        </authorList>
    </citation>
    <scope>NUCLEOTIDE SEQUENCE [LARGE SCALE GENOMIC DNA]</scope>
</reference>
<evidence type="ECO:0000256" key="5">
    <source>
        <dbReference type="ARBA" id="ARBA00022840"/>
    </source>
</evidence>
<dbReference type="InterPro" id="IPR036855">
    <property type="entry name" value="Znf_CCCH_sf"/>
</dbReference>
<proteinExistence type="predicted"/>
<accession>A0ABP1DCZ0</accession>
<evidence type="ECO:0000256" key="6">
    <source>
        <dbReference type="PROSITE-ProRule" id="PRU00723"/>
    </source>
</evidence>
<feature type="compositionally biased region" description="Polar residues" evidence="7">
    <location>
        <begin position="206"/>
        <end position="224"/>
    </location>
</feature>
<evidence type="ECO:0000256" key="7">
    <source>
        <dbReference type="SAM" id="MobiDB-lite"/>
    </source>
</evidence>
<gene>
    <name evidence="9" type="ORF">GFSPODELE1_LOCUS5562</name>
</gene>
<evidence type="ECO:0000256" key="1">
    <source>
        <dbReference type="ARBA" id="ARBA00022723"/>
    </source>
</evidence>
<feature type="domain" description="C3H1-type" evidence="8">
    <location>
        <begin position="9"/>
        <end position="36"/>
    </location>
</feature>
<evidence type="ECO:0000313" key="10">
    <source>
        <dbReference type="Proteomes" id="UP001497453"/>
    </source>
</evidence>
<feature type="compositionally biased region" description="Acidic residues" evidence="7">
    <location>
        <begin position="405"/>
        <end position="419"/>
    </location>
</feature>
<dbReference type="Pfam" id="PF07728">
    <property type="entry name" value="AAA_5"/>
    <property type="match status" value="1"/>
</dbReference>
<feature type="region of interest" description="Disordered" evidence="7">
    <location>
        <begin position="918"/>
        <end position="937"/>
    </location>
</feature>
<evidence type="ECO:0000256" key="2">
    <source>
        <dbReference type="ARBA" id="ARBA00022741"/>
    </source>
</evidence>
<evidence type="ECO:0000313" key="9">
    <source>
        <dbReference type="EMBL" id="CAL1705740.1"/>
    </source>
</evidence>
<keyword evidence="2" id="KW-0547">Nucleotide-binding</keyword>
<dbReference type="PANTHER" id="PTHR11638:SF18">
    <property type="entry name" value="HEAT SHOCK PROTEIN 104"/>
    <property type="match status" value="1"/>
</dbReference>
<evidence type="ECO:0000256" key="3">
    <source>
        <dbReference type="ARBA" id="ARBA00022771"/>
    </source>
</evidence>
<dbReference type="Pfam" id="PF00642">
    <property type="entry name" value="zf-CCCH"/>
    <property type="match status" value="1"/>
</dbReference>
<feature type="compositionally biased region" description="Low complexity" evidence="7">
    <location>
        <begin position="637"/>
        <end position="655"/>
    </location>
</feature>
<feature type="compositionally biased region" description="Polar residues" evidence="7">
    <location>
        <begin position="768"/>
        <end position="778"/>
    </location>
</feature>
<dbReference type="SUPFAM" id="SSF52540">
    <property type="entry name" value="P-loop containing nucleoside triphosphate hydrolases"/>
    <property type="match status" value="1"/>
</dbReference>
<protein>
    <recommendedName>
        <fullName evidence="8">C3H1-type domain-containing protein</fullName>
    </recommendedName>
</protein>
<dbReference type="InterPro" id="IPR027417">
    <property type="entry name" value="P-loop_NTPase"/>
</dbReference>
<feature type="region of interest" description="Disordered" evidence="7">
    <location>
        <begin position="742"/>
        <end position="781"/>
    </location>
</feature>
<dbReference type="PANTHER" id="PTHR11638">
    <property type="entry name" value="ATP-DEPENDENT CLP PROTEASE"/>
    <property type="match status" value="1"/>
</dbReference>
<evidence type="ECO:0000256" key="4">
    <source>
        <dbReference type="ARBA" id="ARBA00022833"/>
    </source>
</evidence>
<evidence type="ECO:0000259" key="8">
    <source>
        <dbReference type="PROSITE" id="PS50103"/>
    </source>
</evidence>
<dbReference type="InterPro" id="IPR050130">
    <property type="entry name" value="ClpA_ClpB"/>
</dbReference>
<keyword evidence="5" id="KW-0067">ATP-binding</keyword>
<feature type="compositionally biased region" description="Basic and acidic residues" evidence="7">
    <location>
        <begin position="421"/>
        <end position="430"/>
    </location>
</feature>
<feature type="region of interest" description="Disordered" evidence="7">
    <location>
        <begin position="140"/>
        <end position="308"/>
    </location>
</feature>
<sequence length="1232" mass="133652">MTTLDPPWKQKTRPCPFYSQGRCLFSDSCNFLHDVKIKARIHEDVSVLRAAPDVFTSPVTKPLTSPLTTTIRSPPRSPRLSSLLMALGDAIEQDDEDYLSERSVVSSPAQFAYKEEGLEAEVENAEELSPSVMTPPLEVKEMPLDQVSGSPSNLISTSSKSSIAADRGASQEPATDGFPDAVSEPMAGTSVPRETSPQFTHREVDSPSTASFIGSEVASPSSFVATLAHDREPSPEPSEDVPDDPAPGPTHTPPSRDALPKPSMHSRTDAVAVTPVGCAPTTPCTPPTRRQRQRPPSSAPSELSTLLSPIEITLAPPAVDRIGQLEACFHREDSIDSGYADGWTGPSPLALSPPPRSPRRVSTLSLLSSPFRSPSRILSPTFLPSSAAAWPATNLFNPRSQQPEDPPEEPPVDDDDLDSPSDYHLRRLSETCDPPTEQNIEATVKPPSTPPLPDEGFDESLSFDVDAHSTTLVVTEPETTDEHPSNNAQSPTEGNTTLFDSYYAQPSSHDSSVGSSPVVSSPRPSVFSKPRRTTPSSLIIASPRVEQRVAPEAVPLPLSAVGSSRLSAAFSASDVDAKSPGPASSTKVPFGFRHTSLSRNSSRASTRTPDSFTSPRRPVWVETRSSQSSPLEGIIDSRASSRVSSPQRSSSRASRLKPLRLSMILNSSSSALSSLAYSGLPSLTTGTTAPSSALTPSSPTVSSEYSISHNLLLSSSRSQSIPDHDNHTHILRQPRSHLDDAYQTMPHSAPLSRPTSWHRFPDSKRSSRASTPLFTPNNLRPSSRLSERLSVLDERAEVDFAQHDEDDDDYHYQHDEPDVDDTIRGVAVSSAEPIYSRPSSVLRSPIHAIATPRPTLLFAIASDNVDEVRKVLQSGEAGPNDDVGPQSALAFTLTANNLHHKMEIIKLLLAHGANPSTLRDSDNISSSSPAQSGYNNGRVTPALSSVLEKADPATRYYIARAEAPQTRRASALIHRSFFRPLAKVRYDLIGQDRALEQLFRVLSMPTVSPIVVLLCGPSGHGKSLLARKFGSLLDVPTHTVNMTTLRSTHDIWRSYSMNPYEEPSTSTLADFLLENEGKRCVVVLDEIEKTENETYLSSLLMPWELGRCSFEAGKRHVDVSKVIWLGTSNIGHDLVFEHQASRENPEESMSREAYVDLMGILRPGVSQRLGPSLLSRVTTVLPFVPFTRDEKMAIAAEALYALAGEDARSLPSATVEKLVQNSLQEYVPVEGK</sequence>
<feature type="compositionally biased region" description="Low complexity" evidence="7">
    <location>
        <begin position="150"/>
        <end position="162"/>
    </location>
</feature>
<dbReference type="Proteomes" id="UP001497453">
    <property type="component" value="Chromosome 3"/>
</dbReference>
<feature type="region of interest" description="Disordered" evidence="7">
    <location>
        <begin position="395"/>
        <end position="546"/>
    </location>
</feature>
<dbReference type="InterPro" id="IPR000571">
    <property type="entry name" value="Znf_CCCH"/>
</dbReference>
<feature type="zinc finger region" description="C3H1-type" evidence="6">
    <location>
        <begin position="9"/>
        <end position="36"/>
    </location>
</feature>
<keyword evidence="1 6" id="KW-0479">Metal-binding</keyword>
<dbReference type="Gene3D" id="1.25.40.20">
    <property type="entry name" value="Ankyrin repeat-containing domain"/>
    <property type="match status" value="1"/>
</dbReference>
<dbReference type="InterPro" id="IPR011704">
    <property type="entry name" value="ATPase_dyneun-rel_AAA"/>
</dbReference>
<feature type="region of interest" description="Disordered" evidence="7">
    <location>
        <begin position="335"/>
        <end position="362"/>
    </location>
</feature>
<feature type="compositionally biased region" description="Low complexity" evidence="7">
    <location>
        <begin position="506"/>
        <end position="528"/>
    </location>
</feature>
<organism evidence="9 10">
    <name type="scientific">Somion occarium</name>
    <dbReference type="NCBI Taxonomy" id="3059160"/>
    <lineage>
        <taxon>Eukaryota</taxon>
        <taxon>Fungi</taxon>
        <taxon>Dikarya</taxon>
        <taxon>Basidiomycota</taxon>
        <taxon>Agaricomycotina</taxon>
        <taxon>Agaricomycetes</taxon>
        <taxon>Polyporales</taxon>
        <taxon>Cerrenaceae</taxon>
        <taxon>Somion</taxon>
    </lineage>
</organism>
<keyword evidence="10" id="KW-1185">Reference proteome</keyword>
<feature type="region of interest" description="Disordered" evidence="7">
    <location>
        <begin position="572"/>
        <end position="655"/>
    </location>
</feature>